<dbReference type="RefSeq" id="WP_002452286.1">
    <property type="nucleotide sequence ID" value="NZ_CP054017.1"/>
</dbReference>
<dbReference type="Proteomes" id="UP000240717">
    <property type="component" value="Unassembled WGS sequence"/>
</dbReference>
<evidence type="ECO:0000313" key="2">
    <source>
        <dbReference type="Proteomes" id="UP000240717"/>
    </source>
</evidence>
<dbReference type="Pfam" id="PF10820">
    <property type="entry name" value="DUF2543"/>
    <property type="match status" value="1"/>
</dbReference>
<gene>
    <name evidence="1" type="ORF">BU085_04665</name>
</gene>
<name>A0A2T4Q1H0_STAWA</name>
<dbReference type="EMBL" id="PZEV01000011">
    <property type="protein sequence ID" value="PTI51563.1"/>
    <property type="molecule type" value="Genomic_DNA"/>
</dbReference>
<dbReference type="STRING" id="1194526.A284_04555"/>
<reference evidence="1 2" key="1">
    <citation type="journal article" date="2016" name="Front. Microbiol.">
        <title>Comprehensive Phylogenetic Analysis of Bovine Non-aureus Staphylococci Species Based on Whole-Genome Sequencing.</title>
        <authorList>
            <person name="Naushad S."/>
            <person name="Barkema H.W."/>
            <person name="Luby C."/>
            <person name="Condas L.A."/>
            <person name="Nobrega D.B."/>
            <person name="Carson D.A."/>
            <person name="De Buck J."/>
        </authorList>
    </citation>
    <scope>NUCLEOTIDE SEQUENCE [LARGE SCALE GENOMIC DNA]</scope>
    <source>
        <strain evidence="1 2">SNUC 2993</strain>
    </source>
</reference>
<protein>
    <recommendedName>
        <fullName evidence="3">Staphylococcal protein</fullName>
    </recommendedName>
</protein>
<accession>A0A2T4Q1H0</accession>
<evidence type="ECO:0000313" key="1">
    <source>
        <dbReference type="EMBL" id="PTI51563.1"/>
    </source>
</evidence>
<dbReference type="AlphaFoldDB" id="A0A2T4Q1H0"/>
<evidence type="ECO:0008006" key="3">
    <source>
        <dbReference type="Google" id="ProtNLM"/>
    </source>
</evidence>
<organism evidence="1 2">
    <name type="scientific">Staphylococcus warneri</name>
    <dbReference type="NCBI Taxonomy" id="1292"/>
    <lineage>
        <taxon>Bacteria</taxon>
        <taxon>Bacillati</taxon>
        <taxon>Bacillota</taxon>
        <taxon>Bacilli</taxon>
        <taxon>Bacillales</taxon>
        <taxon>Staphylococcaceae</taxon>
        <taxon>Staphylococcus</taxon>
    </lineage>
</organism>
<comment type="caution">
    <text evidence="1">The sequence shown here is derived from an EMBL/GenBank/DDBJ whole genome shotgun (WGS) entry which is preliminary data.</text>
</comment>
<proteinExistence type="predicted"/>
<dbReference type="InterPro" id="IPR020251">
    <property type="entry name" value="Uncharacterised_YmjA"/>
</dbReference>
<sequence>MNYMEIYLNKIFKTSLQYNIDDYKMKLDKKLKSIEDYIAYLNEKRMQLKKLIDSLSLALENKYIDIADLYNIRCAEEVHDNEIASLRNHLNQIEAYCAQIETKISEQAKEKMTIEKECHLIQYMSAVA</sequence>